<gene>
    <name evidence="5" type="ORF">DFR69_104717</name>
</gene>
<dbReference type="InterPro" id="IPR027417">
    <property type="entry name" value="P-loop_NTPase"/>
</dbReference>
<comment type="caution">
    <text evidence="5">The sequence shown here is derived from an EMBL/GenBank/DDBJ whole genome shotgun (WGS) entry which is preliminary data.</text>
</comment>
<dbReference type="PANTHER" id="PTHR42788">
    <property type="entry name" value="TAURINE IMPORT ATP-BINDING PROTEIN-RELATED"/>
    <property type="match status" value="1"/>
</dbReference>
<sequence length="253" mass="27427">MSAERVTLAGVSKSYPGPEGGVEVLAPTDLTIEPGEFVCVVGPSGCGKSTLLNILAGFLAPSTGEVRVGDRVVDGPDPDRGVVFQQANLYPWLSVRGNVEFGPKVRGVDRNTRRAEAERLLALVGLDELGDRRPYELSGGQQQRAQIARVLVNDPGIVLMDEPFGALDALTRERLQRELRALWRGGDKTILFVTHGIEEAVLLGTRILVMAPGRVVYDTSPAFKAADDDFETIRAHPEFAGLRDELARHIYAA</sequence>
<organism evidence="5 6">
    <name type="scientific">Nocardia neocaledoniensis</name>
    <dbReference type="NCBI Taxonomy" id="236511"/>
    <lineage>
        <taxon>Bacteria</taxon>
        <taxon>Bacillati</taxon>
        <taxon>Actinomycetota</taxon>
        <taxon>Actinomycetes</taxon>
        <taxon>Mycobacteriales</taxon>
        <taxon>Nocardiaceae</taxon>
        <taxon>Nocardia</taxon>
    </lineage>
</organism>
<dbReference type="GO" id="GO:0005524">
    <property type="term" value="F:ATP binding"/>
    <property type="evidence" value="ECO:0007669"/>
    <property type="project" value="UniProtKB-KW"/>
</dbReference>
<keyword evidence="2" id="KW-0547">Nucleotide-binding</keyword>
<keyword evidence="6" id="KW-1185">Reference proteome</keyword>
<dbReference type="AlphaFoldDB" id="A0A317NP81"/>
<dbReference type="GO" id="GO:0016887">
    <property type="term" value="F:ATP hydrolysis activity"/>
    <property type="evidence" value="ECO:0007669"/>
    <property type="project" value="InterPro"/>
</dbReference>
<dbReference type="Pfam" id="PF00005">
    <property type="entry name" value="ABC_tran"/>
    <property type="match status" value="1"/>
</dbReference>
<dbReference type="InterPro" id="IPR003439">
    <property type="entry name" value="ABC_transporter-like_ATP-bd"/>
</dbReference>
<evidence type="ECO:0000256" key="2">
    <source>
        <dbReference type="ARBA" id="ARBA00022741"/>
    </source>
</evidence>
<evidence type="ECO:0000313" key="6">
    <source>
        <dbReference type="Proteomes" id="UP000246410"/>
    </source>
</evidence>
<evidence type="ECO:0000313" key="5">
    <source>
        <dbReference type="EMBL" id="PWV76603.1"/>
    </source>
</evidence>
<dbReference type="InterPro" id="IPR017871">
    <property type="entry name" value="ABC_transporter-like_CS"/>
</dbReference>
<accession>A0A317NP81</accession>
<dbReference type="EMBL" id="QGTL01000004">
    <property type="protein sequence ID" value="PWV76603.1"/>
    <property type="molecule type" value="Genomic_DNA"/>
</dbReference>
<dbReference type="RefSeq" id="WP_110038192.1">
    <property type="nucleotide sequence ID" value="NZ_QGTL01000004.1"/>
</dbReference>
<dbReference type="CDD" id="cd03293">
    <property type="entry name" value="ABC_NrtD_SsuB_transporters"/>
    <property type="match status" value="1"/>
</dbReference>
<evidence type="ECO:0000256" key="1">
    <source>
        <dbReference type="ARBA" id="ARBA00022448"/>
    </source>
</evidence>
<evidence type="ECO:0000259" key="4">
    <source>
        <dbReference type="PROSITE" id="PS50893"/>
    </source>
</evidence>
<keyword evidence="1" id="KW-0813">Transport</keyword>
<dbReference type="Proteomes" id="UP000246410">
    <property type="component" value="Unassembled WGS sequence"/>
</dbReference>
<evidence type="ECO:0000256" key="3">
    <source>
        <dbReference type="ARBA" id="ARBA00022840"/>
    </source>
</evidence>
<proteinExistence type="predicted"/>
<protein>
    <submittedName>
        <fullName evidence="5">NitT/TauT family transport system ATP-binding protein/taurine transport system ATP-binding protein</fullName>
    </submittedName>
</protein>
<dbReference type="SMART" id="SM00382">
    <property type="entry name" value="AAA"/>
    <property type="match status" value="1"/>
</dbReference>
<dbReference type="Gene3D" id="3.40.50.300">
    <property type="entry name" value="P-loop containing nucleotide triphosphate hydrolases"/>
    <property type="match status" value="1"/>
</dbReference>
<feature type="domain" description="ABC transporter" evidence="4">
    <location>
        <begin position="6"/>
        <end position="237"/>
    </location>
</feature>
<keyword evidence="3 5" id="KW-0067">ATP-binding</keyword>
<dbReference type="InterPro" id="IPR050166">
    <property type="entry name" value="ABC_transporter_ATP-bind"/>
</dbReference>
<dbReference type="SUPFAM" id="SSF52540">
    <property type="entry name" value="P-loop containing nucleoside triphosphate hydrolases"/>
    <property type="match status" value="1"/>
</dbReference>
<reference evidence="5 6" key="1">
    <citation type="submission" date="2018-05" db="EMBL/GenBank/DDBJ databases">
        <title>Genomic Encyclopedia of Type Strains, Phase IV (KMG-IV): sequencing the most valuable type-strain genomes for metagenomic binning, comparative biology and taxonomic classification.</title>
        <authorList>
            <person name="Goeker M."/>
        </authorList>
    </citation>
    <scope>NUCLEOTIDE SEQUENCE [LARGE SCALE GENOMIC DNA]</scope>
    <source>
        <strain evidence="5 6">DSM 44717</strain>
    </source>
</reference>
<dbReference type="InterPro" id="IPR003593">
    <property type="entry name" value="AAA+_ATPase"/>
</dbReference>
<name>A0A317NP81_9NOCA</name>
<dbReference type="PROSITE" id="PS50893">
    <property type="entry name" value="ABC_TRANSPORTER_2"/>
    <property type="match status" value="1"/>
</dbReference>
<dbReference type="PANTHER" id="PTHR42788:SF13">
    <property type="entry name" value="ALIPHATIC SULFONATES IMPORT ATP-BINDING PROTEIN SSUB"/>
    <property type="match status" value="1"/>
</dbReference>
<dbReference type="PROSITE" id="PS00211">
    <property type="entry name" value="ABC_TRANSPORTER_1"/>
    <property type="match status" value="1"/>
</dbReference>